<gene>
    <name evidence="3" type="ORF">FD01_GL001201</name>
</gene>
<evidence type="ECO:0000256" key="1">
    <source>
        <dbReference type="ARBA" id="ARBA00022679"/>
    </source>
</evidence>
<proteinExistence type="predicted"/>
<dbReference type="InterPro" id="IPR036554">
    <property type="entry name" value="GHMP_kinase_C_sf"/>
</dbReference>
<dbReference type="OrthoDB" id="9812992at2"/>
<dbReference type="RefSeq" id="WP_054716243.1">
    <property type="nucleotide sequence ID" value="NZ_AZEU01000160.1"/>
</dbReference>
<dbReference type="PANTHER" id="PTHR32463:SF0">
    <property type="entry name" value="L-FUCOSE KINASE"/>
    <property type="match status" value="1"/>
</dbReference>
<organism evidence="3 4">
    <name type="scientific">Lacticaseibacillus manihotivorans DSM 13343 = JCM 12514</name>
    <dbReference type="NCBI Taxonomy" id="1423769"/>
    <lineage>
        <taxon>Bacteria</taxon>
        <taxon>Bacillati</taxon>
        <taxon>Bacillota</taxon>
        <taxon>Bacilli</taxon>
        <taxon>Lactobacillales</taxon>
        <taxon>Lactobacillaceae</taxon>
        <taxon>Lacticaseibacillus</taxon>
    </lineage>
</organism>
<dbReference type="Gene3D" id="3.30.230.120">
    <property type="match status" value="1"/>
</dbReference>
<evidence type="ECO:0008006" key="5">
    <source>
        <dbReference type="Google" id="ProtNLM"/>
    </source>
</evidence>
<dbReference type="GO" id="GO:0042352">
    <property type="term" value="P:GDP-L-fucose salvage"/>
    <property type="evidence" value="ECO:0007669"/>
    <property type="project" value="TreeGrafter"/>
</dbReference>
<evidence type="ECO:0000313" key="4">
    <source>
        <dbReference type="Proteomes" id="UP000051790"/>
    </source>
</evidence>
<sequence length="187" mass="20564">MSTGGGWQDQVGGIASGIKIVQTKPYMEQDVQAVKCSISDATIAELNDRFAVIYTGQRRLARNLLRDVVTRYITNEPASLEAHYNIRQLAALMRFELEKGNVDGFAELLNQHWQESQRIDSGSTNTCIDMIFMSIDDLCAGKMICGAGGGGFLQVVLKKGVTKADIRARLNAVLQDSGVDVWDCEFV</sequence>
<keyword evidence="4" id="KW-1185">Reference proteome</keyword>
<evidence type="ECO:0000256" key="2">
    <source>
        <dbReference type="ARBA" id="ARBA00022777"/>
    </source>
</evidence>
<dbReference type="PATRIC" id="fig|1423769.4.peg.1298"/>
<dbReference type="SUPFAM" id="SSF55060">
    <property type="entry name" value="GHMP Kinase, C-terminal domain"/>
    <property type="match status" value="1"/>
</dbReference>
<keyword evidence="2" id="KW-0418">Kinase</keyword>
<keyword evidence="1" id="KW-0808">Transferase</keyword>
<dbReference type="EMBL" id="AZEU01000160">
    <property type="protein sequence ID" value="KRL44300.1"/>
    <property type="molecule type" value="Genomic_DNA"/>
</dbReference>
<name>A0A0R1QI47_9LACO</name>
<reference evidence="3 4" key="1">
    <citation type="journal article" date="2015" name="Genome Announc.">
        <title>Expanding the biotechnology potential of lactobacilli through comparative genomics of 213 strains and associated genera.</title>
        <authorList>
            <person name="Sun Z."/>
            <person name="Harris H.M."/>
            <person name="McCann A."/>
            <person name="Guo C."/>
            <person name="Argimon S."/>
            <person name="Zhang W."/>
            <person name="Yang X."/>
            <person name="Jeffery I.B."/>
            <person name="Cooney J.C."/>
            <person name="Kagawa T.F."/>
            <person name="Liu W."/>
            <person name="Song Y."/>
            <person name="Salvetti E."/>
            <person name="Wrobel A."/>
            <person name="Rasinkangas P."/>
            <person name="Parkhill J."/>
            <person name="Rea M.C."/>
            <person name="O'Sullivan O."/>
            <person name="Ritari J."/>
            <person name="Douillard F.P."/>
            <person name="Paul Ross R."/>
            <person name="Yang R."/>
            <person name="Briner A.E."/>
            <person name="Felis G.E."/>
            <person name="de Vos W.M."/>
            <person name="Barrangou R."/>
            <person name="Klaenhammer T.R."/>
            <person name="Caufield P.W."/>
            <person name="Cui Y."/>
            <person name="Zhang H."/>
            <person name="O'Toole P.W."/>
        </authorList>
    </citation>
    <scope>NUCLEOTIDE SEQUENCE [LARGE SCALE GENOMIC DNA]</scope>
    <source>
        <strain evidence="3 4">DSM 13343</strain>
    </source>
</reference>
<evidence type="ECO:0000313" key="3">
    <source>
        <dbReference type="EMBL" id="KRL44300.1"/>
    </source>
</evidence>
<protein>
    <recommendedName>
        <fullName evidence="5">GHMP kinase C-terminal domain-containing protein</fullName>
    </recommendedName>
</protein>
<dbReference type="PANTHER" id="PTHR32463">
    <property type="entry name" value="L-FUCOSE KINASE"/>
    <property type="match status" value="1"/>
</dbReference>
<dbReference type="AlphaFoldDB" id="A0A0R1QI47"/>
<dbReference type="GO" id="GO:0050201">
    <property type="term" value="F:fucokinase activity"/>
    <property type="evidence" value="ECO:0007669"/>
    <property type="project" value="TreeGrafter"/>
</dbReference>
<accession>A0A0R1QI47</accession>
<dbReference type="InterPro" id="IPR052203">
    <property type="entry name" value="GHMP_Kinase-Related"/>
</dbReference>
<dbReference type="Proteomes" id="UP000051790">
    <property type="component" value="Unassembled WGS sequence"/>
</dbReference>
<comment type="caution">
    <text evidence="3">The sequence shown here is derived from an EMBL/GenBank/DDBJ whole genome shotgun (WGS) entry which is preliminary data.</text>
</comment>